<evidence type="ECO:0000313" key="2">
    <source>
        <dbReference type="EMBL" id="MBH5321239.1"/>
    </source>
</evidence>
<organism evidence="2 3">
    <name type="scientific">Aurantiacibacter sediminis</name>
    <dbReference type="NCBI Taxonomy" id="2793064"/>
    <lineage>
        <taxon>Bacteria</taxon>
        <taxon>Pseudomonadati</taxon>
        <taxon>Pseudomonadota</taxon>
        <taxon>Alphaproteobacteria</taxon>
        <taxon>Sphingomonadales</taxon>
        <taxon>Erythrobacteraceae</taxon>
        <taxon>Aurantiacibacter</taxon>
    </lineage>
</organism>
<dbReference type="EMBL" id="JAEANY010000001">
    <property type="protein sequence ID" value="MBH5321239.1"/>
    <property type="molecule type" value="Genomic_DNA"/>
</dbReference>
<accession>A0ABS0N2K0</accession>
<dbReference type="Proteomes" id="UP000602442">
    <property type="component" value="Unassembled WGS sequence"/>
</dbReference>
<dbReference type="SUPFAM" id="SSF53335">
    <property type="entry name" value="S-adenosyl-L-methionine-dependent methyltransferases"/>
    <property type="match status" value="1"/>
</dbReference>
<dbReference type="GO" id="GO:0008168">
    <property type="term" value="F:methyltransferase activity"/>
    <property type="evidence" value="ECO:0007669"/>
    <property type="project" value="UniProtKB-KW"/>
</dbReference>
<reference evidence="2 3" key="1">
    <citation type="submission" date="2020-11" db="EMBL/GenBank/DDBJ databases">
        <title>Erythrobacter sediminis sp. nov., a marine bacterium from a tidal flat of Garorim Bay.</title>
        <authorList>
            <person name="Kim D."/>
            <person name="Yoo Y."/>
            <person name="Kim J.-J."/>
        </authorList>
    </citation>
    <scope>NUCLEOTIDE SEQUENCE [LARGE SCALE GENOMIC DNA]</scope>
    <source>
        <strain evidence="2 3">JGD-13</strain>
    </source>
</reference>
<dbReference type="CDD" id="cd02440">
    <property type="entry name" value="AdoMet_MTases"/>
    <property type="match status" value="1"/>
</dbReference>
<dbReference type="Gene3D" id="2.70.160.11">
    <property type="entry name" value="Hnrnp arginine n-methyltransferase1"/>
    <property type="match status" value="1"/>
</dbReference>
<dbReference type="PANTHER" id="PTHR11006:SF53">
    <property type="entry name" value="PROTEIN ARGININE N-METHYLTRANSFERASE 3"/>
    <property type="match status" value="1"/>
</dbReference>
<dbReference type="InterPro" id="IPR025714">
    <property type="entry name" value="Methyltranfer_dom"/>
</dbReference>
<keyword evidence="2" id="KW-0489">Methyltransferase</keyword>
<proteinExistence type="predicted"/>
<dbReference type="InterPro" id="IPR025799">
    <property type="entry name" value="Arg_MeTrfase"/>
</dbReference>
<keyword evidence="2" id="KW-0808">Transferase</keyword>
<feature type="domain" description="Methyltransferase" evidence="1">
    <location>
        <begin position="31"/>
        <end position="139"/>
    </location>
</feature>
<comment type="caution">
    <text evidence="2">The sequence shown here is derived from an EMBL/GenBank/DDBJ whole genome shotgun (WGS) entry which is preliminary data.</text>
</comment>
<dbReference type="RefSeq" id="WP_197919921.1">
    <property type="nucleotide sequence ID" value="NZ_CAWPTA010000006.1"/>
</dbReference>
<sequence>MAGTLEEHYEYLSTERRHELYAQAIAKALAPGDTVADLGCGFGVLGFQCLEAGAAQVHGLDRTDAIEIARETARREGLSDRYHCIRGSSFRTELDEKVELIICDHVGFFGIDYGIIAMLGDARRRMLKPGGTVMPRRIDLQIAGVRSDKCAKLTKAWSTAPVPSEYVWLDGYAANSKHRVELAADELCSAVAALGSVSLDSDCPDVLRFKSEVTIEEGGVLHGIAGWFDCELAEGVWMTNSPVEDRAIARSQAFFPLGKPMDVEAGERLSVSFRIDHEHQVLSWTVARQDGRNAQPMSTWCSTIVSPSDLSGQSGTPLRANDLGRARKALLDLIDGHRSAQDIEAALLAMKPPLFPSEDEVKRFLTHELKSVSE</sequence>
<name>A0ABS0N2K0_9SPHN</name>
<protein>
    <submittedName>
        <fullName evidence="2">Methyltransferase domain-containing protein</fullName>
    </submittedName>
</protein>
<dbReference type="GO" id="GO:0032259">
    <property type="term" value="P:methylation"/>
    <property type="evidence" value="ECO:0007669"/>
    <property type="project" value="UniProtKB-KW"/>
</dbReference>
<keyword evidence="3" id="KW-1185">Reference proteome</keyword>
<dbReference type="PANTHER" id="PTHR11006">
    <property type="entry name" value="PROTEIN ARGININE N-METHYLTRANSFERASE"/>
    <property type="match status" value="1"/>
</dbReference>
<evidence type="ECO:0000259" key="1">
    <source>
        <dbReference type="Pfam" id="PF13847"/>
    </source>
</evidence>
<gene>
    <name evidence="2" type="ORF">I5L03_01410</name>
</gene>
<dbReference type="Pfam" id="PF13847">
    <property type="entry name" value="Methyltransf_31"/>
    <property type="match status" value="1"/>
</dbReference>
<dbReference type="Gene3D" id="3.40.50.150">
    <property type="entry name" value="Vaccinia Virus protein VP39"/>
    <property type="match status" value="1"/>
</dbReference>
<evidence type="ECO:0000313" key="3">
    <source>
        <dbReference type="Proteomes" id="UP000602442"/>
    </source>
</evidence>
<dbReference type="InterPro" id="IPR029063">
    <property type="entry name" value="SAM-dependent_MTases_sf"/>
</dbReference>